<keyword evidence="2" id="KW-1185">Reference proteome</keyword>
<sequence length="67" mass="7208">MDEIVSLIVGDDPGQNFREFLNNLSEAQEMAVLAYLAANLAEVTATRLALIGAEMERAAREEAGAAR</sequence>
<evidence type="ECO:0000313" key="2">
    <source>
        <dbReference type="Proteomes" id="UP000640052"/>
    </source>
</evidence>
<reference evidence="1" key="1">
    <citation type="submission" date="2021-01" db="EMBL/GenBank/DDBJ databases">
        <title>Whole genome shotgun sequence of Acrocarpospora phusangensis NBRC 108782.</title>
        <authorList>
            <person name="Komaki H."/>
            <person name="Tamura T."/>
        </authorList>
    </citation>
    <scope>NUCLEOTIDE SEQUENCE</scope>
    <source>
        <strain evidence="1">NBRC 108782</strain>
    </source>
</reference>
<dbReference type="RefSeq" id="WP_204041852.1">
    <property type="nucleotide sequence ID" value="NZ_BOOA01000025.1"/>
</dbReference>
<dbReference type="EMBL" id="BOOA01000025">
    <property type="protein sequence ID" value="GIH25123.1"/>
    <property type="molecule type" value="Genomic_DNA"/>
</dbReference>
<name>A0A919QCW8_9ACTN</name>
<proteinExistence type="predicted"/>
<organism evidence="1 2">
    <name type="scientific">Acrocarpospora phusangensis</name>
    <dbReference type="NCBI Taxonomy" id="1070424"/>
    <lineage>
        <taxon>Bacteria</taxon>
        <taxon>Bacillati</taxon>
        <taxon>Actinomycetota</taxon>
        <taxon>Actinomycetes</taxon>
        <taxon>Streptosporangiales</taxon>
        <taxon>Streptosporangiaceae</taxon>
        <taxon>Acrocarpospora</taxon>
    </lineage>
</organism>
<dbReference type="Proteomes" id="UP000640052">
    <property type="component" value="Unassembled WGS sequence"/>
</dbReference>
<comment type="caution">
    <text evidence="1">The sequence shown here is derived from an EMBL/GenBank/DDBJ whole genome shotgun (WGS) entry which is preliminary data.</text>
</comment>
<dbReference type="AlphaFoldDB" id="A0A919QCW8"/>
<accession>A0A919QCW8</accession>
<protein>
    <submittedName>
        <fullName evidence="1">Uncharacterized protein</fullName>
    </submittedName>
</protein>
<gene>
    <name evidence="1" type="ORF">Aph01nite_34330</name>
</gene>
<evidence type="ECO:0000313" key="1">
    <source>
        <dbReference type="EMBL" id="GIH25123.1"/>
    </source>
</evidence>